<evidence type="ECO:0000256" key="2">
    <source>
        <dbReference type="ARBA" id="ARBA00006573"/>
    </source>
</evidence>
<accession>A0A1V4I580</accession>
<dbReference type="GO" id="GO:0030435">
    <property type="term" value="P:sporulation resulting in formation of a cellular spore"/>
    <property type="evidence" value="ECO:0007669"/>
    <property type="project" value="UniProtKB-KW"/>
</dbReference>
<keyword evidence="5" id="KW-1185">Reference proteome</keyword>
<dbReference type="GO" id="GO:0042601">
    <property type="term" value="C:endospore-forming forespore"/>
    <property type="evidence" value="ECO:0007669"/>
    <property type="project" value="InterPro"/>
</dbReference>
<protein>
    <submittedName>
        <fullName evidence="4">Small, acid-soluble spore protein H</fullName>
    </submittedName>
</protein>
<comment type="subcellular location">
    <subcellularLocation>
        <location evidence="1">Spore core</location>
    </subcellularLocation>
</comment>
<gene>
    <name evidence="4" type="primary">sspH</name>
    <name evidence="4" type="ORF">CLOTH_17140</name>
</gene>
<organism evidence="4 5">
    <name type="scientific">Alkalithermobacter paradoxus</name>
    <dbReference type="NCBI Taxonomy" id="29349"/>
    <lineage>
        <taxon>Bacteria</taxon>
        <taxon>Bacillati</taxon>
        <taxon>Bacillota</taxon>
        <taxon>Clostridia</taxon>
        <taxon>Peptostreptococcales</taxon>
        <taxon>Tepidibacteraceae</taxon>
        <taxon>Alkalithermobacter</taxon>
    </lineage>
</organism>
<evidence type="ECO:0000256" key="1">
    <source>
        <dbReference type="ARBA" id="ARBA00004288"/>
    </source>
</evidence>
<dbReference type="OrthoDB" id="1683648at2"/>
<keyword evidence="3" id="KW-0749">Sporulation</keyword>
<dbReference type="Proteomes" id="UP000190140">
    <property type="component" value="Unassembled WGS sequence"/>
</dbReference>
<evidence type="ECO:0000313" key="5">
    <source>
        <dbReference type="Proteomes" id="UP000190140"/>
    </source>
</evidence>
<comment type="caution">
    <text evidence="4">The sequence shown here is derived from an EMBL/GenBank/DDBJ whole genome shotgun (WGS) entry which is preliminary data.</text>
</comment>
<dbReference type="GO" id="GO:0030436">
    <property type="term" value="P:asexual sporulation"/>
    <property type="evidence" value="ECO:0007669"/>
    <property type="project" value="InterPro"/>
</dbReference>
<sequence length="61" mass="7165">MQIRRAKEIVTSPESIEVIYKGKPVWIESINNQTNSAYVKYLDNSERMEVPVMELVENEKH</sequence>
<dbReference type="InterPro" id="IPR012610">
    <property type="entry name" value="SASP_SspH"/>
</dbReference>
<dbReference type="AlphaFoldDB" id="A0A1V4I580"/>
<evidence type="ECO:0000256" key="3">
    <source>
        <dbReference type="ARBA" id="ARBA00022969"/>
    </source>
</evidence>
<dbReference type="STRING" id="29349.CLOTH_17140"/>
<reference evidence="4 5" key="1">
    <citation type="submission" date="2017-03" db="EMBL/GenBank/DDBJ databases">
        <title>Genome sequence of Clostridium thermoalcaliphilum DSM 7309.</title>
        <authorList>
            <person name="Poehlein A."/>
            <person name="Daniel R."/>
        </authorList>
    </citation>
    <scope>NUCLEOTIDE SEQUENCE [LARGE SCALE GENOMIC DNA]</scope>
    <source>
        <strain evidence="4 5">DSM 7309</strain>
    </source>
</reference>
<dbReference type="HAMAP" id="MF_00667">
    <property type="entry name" value="SspH"/>
    <property type="match status" value="1"/>
</dbReference>
<dbReference type="EMBL" id="MZGW01000008">
    <property type="protein sequence ID" value="OPJ55049.1"/>
    <property type="molecule type" value="Genomic_DNA"/>
</dbReference>
<dbReference type="RefSeq" id="WP_079413100.1">
    <property type="nucleotide sequence ID" value="NZ_MZGW01000008.1"/>
</dbReference>
<comment type="similarity">
    <text evidence="2">Belongs to the SspH family.</text>
</comment>
<dbReference type="Pfam" id="PF08141">
    <property type="entry name" value="SspH"/>
    <property type="match status" value="1"/>
</dbReference>
<name>A0A1V4I580_9FIRM</name>
<dbReference type="NCBIfam" id="TIGR02861">
    <property type="entry name" value="SASP_H"/>
    <property type="match status" value="1"/>
</dbReference>
<proteinExistence type="inferred from homology"/>
<evidence type="ECO:0000313" key="4">
    <source>
        <dbReference type="EMBL" id="OPJ55049.1"/>
    </source>
</evidence>